<dbReference type="FunFam" id="3.90.1180.10:FF:000002">
    <property type="entry name" value="60S ribosomal protein L16"/>
    <property type="match status" value="1"/>
</dbReference>
<dbReference type="GeneID" id="94824648"/>
<comment type="caution">
    <text evidence="5">The sequence shown here is derived from an EMBL/GenBank/DDBJ whole genome shotgun (WGS) entry which is preliminary data.</text>
</comment>
<dbReference type="AlphaFoldDB" id="A0A1J4KN48"/>
<dbReference type="EMBL" id="MLAK01000593">
    <property type="protein sequence ID" value="OHT11219.1"/>
    <property type="molecule type" value="Genomic_DNA"/>
</dbReference>
<dbReference type="EMBL" id="MLAK01000593">
    <property type="protein sequence ID" value="OHT11221.1"/>
    <property type="molecule type" value="Genomic_DNA"/>
</dbReference>
<dbReference type="VEuPathDB" id="TrichDB:TRFO_01173"/>
<dbReference type="GO" id="GO:0003729">
    <property type="term" value="F:mRNA binding"/>
    <property type="evidence" value="ECO:0007669"/>
    <property type="project" value="TreeGrafter"/>
</dbReference>
<dbReference type="PANTHER" id="PTHR11545">
    <property type="entry name" value="RIBOSOMAL PROTEIN L13"/>
    <property type="match status" value="1"/>
</dbReference>
<dbReference type="GO" id="GO:0006412">
    <property type="term" value="P:translation"/>
    <property type="evidence" value="ECO:0007669"/>
    <property type="project" value="InterPro"/>
</dbReference>
<keyword evidence="8" id="KW-1185">Reference proteome</keyword>
<evidence type="ECO:0000256" key="1">
    <source>
        <dbReference type="ARBA" id="ARBA00006227"/>
    </source>
</evidence>
<dbReference type="OrthoDB" id="1882297at2759"/>
<dbReference type="EMBL" id="MLAK01000593">
    <property type="protein sequence ID" value="OHT11220.1"/>
    <property type="molecule type" value="Genomic_DNA"/>
</dbReference>
<dbReference type="EMBL" id="MLAK01000593">
    <property type="protein sequence ID" value="OHT11222.1"/>
    <property type="molecule type" value="Genomic_DNA"/>
</dbReference>
<dbReference type="VEuPathDB" id="TrichDB:TRFO_01174"/>
<dbReference type="PANTHER" id="PTHR11545:SF3">
    <property type="entry name" value="LARGE RIBOSOMAL SUBUNIT PROTEIN UL13"/>
    <property type="match status" value="1"/>
</dbReference>
<dbReference type="VEuPathDB" id="TrichDB:TRFO_01167"/>
<protein>
    <submittedName>
        <fullName evidence="5">60S ribosomal protein L16</fullName>
    </submittedName>
</protein>
<evidence type="ECO:0000256" key="2">
    <source>
        <dbReference type="ARBA" id="ARBA00022980"/>
    </source>
</evidence>
<gene>
    <name evidence="4" type="ORF">TRFO_01166</name>
    <name evidence="5" type="ORF">TRFO_01167</name>
    <name evidence="6" type="ORF">TRFO_01173</name>
    <name evidence="7" type="ORF">TRFO_01174</name>
</gene>
<proteinExistence type="inferred from homology"/>
<name>A0A1J4KN48_9EUKA</name>
<dbReference type="Gene3D" id="3.90.1180.10">
    <property type="entry name" value="Ribosomal protein L13"/>
    <property type="match status" value="1"/>
</dbReference>
<dbReference type="SUPFAM" id="SSF52161">
    <property type="entry name" value="Ribosomal protein L13"/>
    <property type="match status" value="1"/>
</dbReference>
<organism evidence="5 8">
    <name type="scientific">Tritrichomonas foetus</name>
    <dbReference type="NCBI Taxonomy" id="1144522"/>
    <lineage>
        <taxon>Eukaryota</taxon>
        <taxon>Metamonada</taxon>
        <taxon>Parabasalia</taxon>
        <taxon>Tritrichomonadida</taxon>
        <taxon>Tritrichomonadidae</taxon>
        <taxon>Tritrichomonas</taxon>
    </lineage>
</organism>
<evidence type="ECO:0000313" key="7">
    <source>
        <dbReference type="EMBL" id="OHT11222.1"/>
    </source>
</evidence>
<dbReference type="GO" id="GO:0017148">
    <property type="term" value="P:negative regulation of translation"/>
    <property type="evidence" value="ECO:0007669"/>
    <property type="project" value="TreeGrafter"/>
</dbReference>
<dbReference type="GO" id="GO:0003735">
    <property type="term" value="F:structural constituent of ribosome"/>
    <property type="evidence" value="ECO:0007669"/>
    <property type="project" value="InterPro"/>
</dbReference>
<reference evidence="5" key="2">
    <citation type="submission" date="2016-10" db="EMBL/GenBank/DDBJ databases">
        <authorList>
            <person name="de Groot N.N."/>
        </authorList>
    </citation>
    <scope>NUCLEOTIDE SEQUENCE [LARGE SCALE GENOMIC DNA]</scope>
    <source>
        <strain evidence="5">K</strain>
    </source>
</reference>
<keyword evidence="2 5" id="KW-0689">Ribosomal protein</keyword>
<dbReference type="GO" id="GO:0022625">
    <property type="term" value="C:cytosolic large ribosomal subunit"/>
    <property type="evidence" value="ECO:0007669"/>
    <property type="project" value="TreeGrafter"/>
</dbReference>
<dbReference type="HAMAP" id="MF_01366">
    <property type="entry name" value="Ribosomal_uL13"/>
    <property type="match status" value="1"/>
</dbReference>
<keyword evidence="3" id="KW-0687">Ribonucleoprotein</keyword>
<dbReference type="NCBIfam" id="TIGR01077">
    <property type="entry name" value="L13_A_E"/>
    <property type="match status" value="1"/>
</dbReference>
<dbReference type="InterPro" id="IPR005755">
    <property type="entry name" value="Ribosomal_uL13_euk/arc"/>
</dbReference>
<evidence type="ECO:0000313" key="8">
    <source>
        <dbReference type="Proteomes" id="UP000179807"/>
    </source>
</evidence>
<dbReference type="VEuPathDB" id="TrichDB:TRFO_01166"/>
<evidence type="ECO:0000313" key="4">
    <source>
        <dbReference type="EMBL" id="OHT11219.1"/>
    </source>
</evidence>
<reference evidence="8" key="1">
    <citation type="submission" date="2016-10" db="EMBL/GenBank/DDBJ databases">
        <authorList>
            <person name="Benchimol M."/>
            <person name="Almeida L.G."/>
            <person name="Vasconcelos A.T."/>
            <person name="Perreira-Neves A."/>
            <person name="Rosa I.A."/>
            <person name="Tasca T."/>
            <person name="Bogo M.R."/>
            <person name="de Souza W."/>
        </authorList>
    </citation>
    <scope>NUCLEOTIDE SEQUENCE [LARGE SCALE GENOMIC DNA]</scope>
    <source>
        <strain evidence="8">K</strain>
    </source>
</reference>
<evidence type="ECO:0000313" key="6">
    <source>
        <dbReference type="EMBL" id="OHT11221.1"/>
    </source>
</evidence>
<dbReference type="InterPro" id="IPR036899">
    <property type="entry name" value="Ribosomal_uL13_sf"/>
</dbReference>
<dbReference type="CDD" id="cd00392">
    <property type="entry name" value="Ribosomal_L13"/>
    <property type="match status" value="1"/>
</dbReference>
<dbReference type="Pfam" id="PF00572">
    <property type="entry name" value="Ribosomal_L13"/>
    <property type="match status" value="1"/>
</dbReference>
<dbReference type="RefSeq" id="XP_068364355.1">
    <property type="nucleotide sequence ID" value="XM_068489944.1"/>
</dbReference>
<evidence type="ECO:0000256" key="3">
    <source>
        <dbReference type="ARBA" id="ARBA00023274"/>
    </source>
</evidence>
<comment type="similarity">
    <text evidence="1">Belongs to the universal ribosomal protein uL13 family.</text>
</comment>
<evidence type="ECO:0000313" key="5">
    <source>
        <dbReference type="EMBL" id="OHT11220.1"/>
    </source>
</evidence>
<sequence length="204" mass="22874">MAFLMSAPIVIDGKGHVAGRLSAAIAKQLLNGKRIVVIRAEDIVTNGDHKFNYHKYRRFLNKTTNTNPRDGPFHQRAPSEMFLRTVRGMCNYKTARGAAAFANLKVFEGVPPKYEHCAKLVVPHALRVISIHRERPTTSLGKIATTFGWKYGNIVKSLEEKRQARSAERYSESKKQHAQKQQALAAANKQLGAAAVKFLDEYIE</sequence>
<accession>A0A1J4KN48</accession>
<dbReference type="InterPro" id="IPR005822">
    <property type="entry name" value="Ribosomal_uL13"/>
</dbReference>
<dbReference type="Proteomes" id="UP000179807">
    <property type="component" value="Unassembled WGS sequence"/>
</dbReference>